<dbReference type="PANTHER" id="PTHR10353">
    <property type="entry name" value="GLYCOSYL HYDROLASE"/>
    <property type="match status" value="1"/>
</dbReference>
<reference evidence="7" key="1">
    <citation type="submission" date="2022-05" db="EMBL/GenBank/DDBJ databases">
        <title>Description of a novel species of Leclercia; Leclercia tamurae and the Proposal for a Novel Genus Silvania gen. nov. Containing Two Novel Species Silvania hatchlandensis sp. nov. and Silvania confinis sp. nov. Isolated from the Rhizosphere of Oak.</title>
        <authorList>
            <person name="Maddock D.W."/>
            <person name="Brady C.L."/>
            <person name="Denman S."/>
            <person name="Arnold D."/>
        </authorList>
    </citation>
    <scope>NUCLEOTIDE SEQUENCE</scope>
    <source>
        <strain evidence="7">H19S6</strain>
    </source>
</reference>
<dbReference type="InterPro" id="IPR001360">
    <property type="entry name" value="Glyco_hydro_1"/>
</dbReference>
<dbReference type="PRINTS" id="PR00131">
    <property type="entry name" value="GLHYDRLASE1"/>
</dbReference>
<dbReference type="GO" id="GO:0008422">
    <property type="term" value="F:beta-glucosidase activity"/>
    <property type="evidence" value="ECO:0007669"/>
    <property type="project" value="TreeGrafter"/>
</dbReference>
<keyword evidence="2 6" id="KW-0378">Hydrolase</keyword>
<dbReference type="EMBL" id="JAMGZK010000031">
    <property type="protein sequence ID" value="MCU6662806.1"/>
    <property type="molecule type" value="Genomic_DNA"/>
</dbReference>
<dbReference type="PROSITE" id="PS00653">
    <property type="entry name" value="GLYCOSYL_HYDROL_F1_2"/>
    <property type="match status" value="1"/>
</dbReference>
<evidence type="ECO:0000256" key="3">
    <source>
        <dbReference type="ARBA" id="ARBA00023295"/>
    </source>
</evidence>
<gene>
    <name evidence="7" type="ORF">M8014_00350</name>
</gene>
<sequence length="475" mass="53195">MNYQHRAAFPADFLWGASTSAYQVEGAWNEDGKGPSVVDMLSHPEGTADFRVASDHYHRFEEDVALMAEMGLKAYRFSVAWSRVIPDGDGEVNPAGLDFYRRLIDALCRQGITPIVTLYHFDLPWALEQKGGWLNRDTVEAFVRYARLLLSEFGDKVPLWLTINEQNTMILHPGAIGVPPDRELPDKKALYQQNHHMMLAQAKVFALCHDAFKGLKIGPAINTTSMYAETCKPEDAIAAHNWETLRCWSFLDVAVHGRYNALAWAYLQDRGIAPAMLPGDAGILQQGKPDFVAINYYSTATIAASRGDGNDVSPRAGDQQIMLGEAGVYRPAENPWVGKTPYGWVVDPVGLRLTLRKVCERYGLPILITENGMGAPDKLEQDGTINDDYRIAFLEAHIRQMQLAISDGVDLMGYCPWAAIDVVSTHQGYAKRYGFIYVDRGEDDLKALSRIRKRSFWWYKDVIAKNGNSEDDAQP</sequence>
<dbReference type="Proteomes" id="UP001063816">
    <property type="component" value="Unassembled WGS sequence"/>
</dbReference>
<comment type="similarity">
    <text evidence="1 5">Belongs to the glycosyl hydrolase 1 family.</text>
</comment>
<evidence type="ECO:0000256" key="5">
    <source>
        <dbReference type="RuleBase" id="RU003690"/>
    </source>
</evidence>
<dbReference type="GO" id="GO:0016052">
    <property type="term" value="P:carbohydrate catabolic process"/>
    <property type="evidence" value="ECO:0007669"/>
    <property type="project" value="TreeGrafter"/>
</dbReference>
<dbReference type="PANTHER" id="PTHR10353:SF122">
    <property type="entry name" value="6-PHOSPHO-BETA-GLUCOSIDASE ASCB-RELATED"/>
    <property type="match status" value="1"/>
</dbReference>
<evidence type="ECO:0000256" key="1">
    <source>
        <dbReference type="ARBA" id="ARBA00010838"/>
    </source>
</evidence>
<proteinExistence type="inferred from homology"/>
<dbReference type="FunFam" id="3.20.20.80:FF:000004">
    <property type="entry name" value="Beta-glucosidase 6-phospho-beta-glucosidase"/>
    <property type="match status" value="1"/>
</dbReference>
<evidence type="ECO:0000256" key="2">
    <source>
        <dbReference type="ARBA" id="ARBA00022801"/>
    </source>
</evidence>
<organism evidence="7 8">
    <name type="scientific">Silvania hatchlandensis</name>
    <dbReference type="NCBI Taxonomy" id="2926469"/>
    <lineage>
        <taxon>Bacteria</taxon>
        <taxon>Pseudomonadati</taxon>
        <taxon>Pseudomonadota</taxon>
        <taxon>Gammaproteobacteria</taxon>
        <taxon>Enterobacterales</taxon>
        <taxon>Enterobacteriaceae</taxon>
        <taxon>Silvania</taxon>
    </lineage>
</organism>
<keyword evidence="8" id="KW-1185">Reference proteome</keyword>
<dbReference type="PROSITE" id="PS00572">
    <property type="entry name" value="GLYCOSYL_HYDROL_F1_1"/>
    <property type="match status" value="1"/>
</dbReference>
<dbReference type="InterPro" id="IPR018120">
    <property type="entry name" value="Glyco_hydro_1_AS"/>
</dbReference>
<dbReference type="InterPro" id="IPR033132">
    <property type="entry name" value="GH_1_N_CS"/>
</dbReference>
<feature type="active site" description="Nucleophile" evidence="4">
    <location>
        <position position="370"/>
    </location>
</feature>
<dbReference type="AlphaFoldDB" id="A0A9J6PZ94"/>
<dbReference type="InterPro" id="IPR017853">
    <property type="entry name" value="GH"/>
</dbReference>
<dbReference type="GO" id="GO:0005829">
    <property type="term" value="C:cytosol"/>
    <property type="evidence" value="ECO:0007669"/>
    <property type="project" value="TreeGrafter"/>
</dbReference>
<evidence type="ECO:0000256" key="6">
    <source>
        <dbReference type="RuleBase" id="RU004468"/>
    </source>
</evidence>
<dbReference type="SUPFAM" id="SSF51445">
    <property type="entry name" value="(Trans)glycosidases"/>
    <property type="match status" value="1"/>
</dbReference>
<name>A0A9J6PZ94_9ENTR</name>
<evidence type="ECO:0000313" key="8">
    <source>
        <dbReference type="Proteomes" id="UP001063816"/>
    </source>
</evidence>
<protein>
    <submittedName>
        <fullName evidence="7">Glycoside hydrolase family 1 protein</fullName>
    </submittedName>
</protein>
<comment type="caution">
    <text evidence="7">The sequence shown here is derived from an EMBL/GenBank/DDBJ whole genome shotgun (WGS) entry which is preliminary data.</text>
</comment>
<dbReference type="RefSeq" id="WP_271280603.1">
    <property type="nucleotide sequence ID" value="NZ_JAMGZK010000031.1"/>
</dbReference>
<evidence type="ECO:0000313" key="7">
    <source>
        <dbReference type="EMBL" id="MCU6662806.1"/>
    </source>
</evidence>
<evidence type="ECO:0000256" key="4">
    <source>
        <dbReference type="PROSITE-ProRule" id="PRU10055"/>
    </source>
</evidence>
<dbReference type="Gene3D" id="3.20.20.80">
    <property type="entry name" value="Glycosidases"/>
    <property type="match status" value="1"/>
</dbReference>
<accession>A0A9J6PZ94</accession>
<dbReference type="Pfam" id="PF00232">
    <property type="entry name" value="Glyco_hydro_1"/>
    <property type="match status" value="1"/>
</dbReference>
<keyword evidence="3 6" id="KW-0326">Glycosidase</keyword>